<reference evidence="3 4" key="1">
    <citation type="submission" date="2019-07" db="EMBL/GenBank/DDBJ databases">
        <title>Cryptosporangium phraense sp. nov., isolated from plant litter.</title>
        <authorList>
            <person name="Suriyachadkun C."/>
        </authorList>
    </citation>
    <scope>NUCLEOTIDE SEQUENCE [LARGE SCALE GENOMIC DNA]</scope>
    <source>
        <strain evidence="3 4">A-T 5661</strain>
    </source>
</reference>
<sequence>MRRFPALLVVPVFLLAACGGDPSDTPPAAPSPSTSPSTSTSPSVSPSPVKPAFAAADGRNLSACADNTCEVIVRSGDVLRVRGDLGPLHVQVSGGLVTLSQTAASGFSSTVTGSVGARQQINNQVIFVIAVEGDRAVLRLQPA</sequence>
<organism evidence="3 4">
    <name type="scientific">Cryptosporangium phraense</name>
    <dbReference type="NCBI Taxonomy" id="2593070"/>
    <lineage>
        <taxon>Bacteria</taxon>
        <taxon>Bacillati</taxon>
        <taxon>Actinomycetota</taxon>
        <taxon>Actinomycetes</taxon>
        <taxon>Cryptosporangiales</taxon>
        <taxon>Cryptosporangiaceae</taxon>
        <taxon>Cryptosporangium</taxon>
    </lineage>
</organism>
<feature type="signal peptide" evidence="2">
    <location>
        <begin position="1"/>
        <end position="16"/>
    </location>
</feature>
<name>A0A545ADT9_9ACTN</name>
<comment type="caution">
    <text evidence="3">The sequence shown here is derived from an EMBL/GenBank/DDBJ whole genome shotgun (WGS) entry which is preliminary data.</text>
</comment>
<dbReference type="EMBL" id="VIRS01000072">
    <property type="protein sequence ID" value="TQS39507.1"/>
    <property type="molecule type" value="Genomic_DNA"/>
</dbReference>
<proteinExistence type="predicted"/>
<dbReference type="PROSITE" id="PS51257">
    <property type="entry name" value="PROKAR_LIPOPROTEIN"/>
    <property type="match status" value="1"/>
</dbReference>
<feature type="region of interest" description="Disordered" evidence="1">
    <location>
        <begin position="23"/>
        <end position="51"/>
    </location>
</feature>
<accession>A0A545ADT9</accession>
<evidence type="ECO:0008006" key="5">
    <source>
        <dbReference type="Google" id="ProtNLM"/>
    </source>
</evidence>
<feature type="chain" id="PRO_5038991519" description="DUF3060 domain-containing protein" evidence="2">
    <location>
        <begin position="17"/>
        <end position="143"/>
    </location>
</feature>
<gene>
    <name evidence="3" type="ORF">FL583_39680</name>
</gene>
<evidence type="ECO:0000313" key="3">
    <source>
        <dbReference type="EMBL" id="TQS39507.1"/>
    </source>
</evidence>
<keyword evidence="4" id="KW-1185">Reference proteome</keyword>
<keyword evidence="2" id="KW-0732">Signal</keyword>
<evidence type="ECO:0000256" key="2">
    <source>
        <dbReference type="SAM" id="SignalP"/>
    </source>
</evidence>
<protein>
    <recommendedName>
        <fullName evidence="5">DUF3060 domain-containing protein</fullName>
    </recommendedName>
</protein>
<dbReference type="AlphaFoldDB" id="A0A545ADT9"/>
<evidence type="ECO:0000313" key="4">
    <source>
        <dbReference type="Proteomes" id="UP000317982"/>
    </source>
</evidence>
<dbReference type="InParanoid" id="A0A545ADT9"/>
<feature type="compositionally biased region" description="Low complexity" evidence="1">
    <location>
        <begin position="31"/>
        <end position="51"/>
    </location>
</feature>
<dbReference type="OrthoDB" id="3627712at2"/>
<evidence type="ECO:0000256" key="1">
    <source>
        <dbReference type="SAM" id="MobiDB-lite"/>
    </source>
</evidence>
<dbReference type="Proteomes" id="UP000317982">
    <property type="component" value="Unassembled WGS sequence"/>
</dbReference>
<dbReference type="RefSeq" id="WP_142710084.1">
    <property type="nucleotide sequence ID" value="NZ_VIRS01000072.1"/>
</dbReference>